<dbReference type="HOGENOM" id="CLU_025943_0_1_1"/>
<reference evidence="7 8" key="1">
    <citation type="journal article" date="2011" name="Proc. Natl. Acad. Sci. U.S.A.">
        <title>Evolutionary erosion of yeast sex chromosomes by mating-type switching accidents.</title>
        <authorList>
            <person name="Gordon J.L."/>
            <person name="Armisen D."/>
            <person name="Proux-Wera E."/>
            <person name="Oheigeartaigh S.S."/>
            <person name="Byrne K.P."/>
            <person name="Wolfe K.H."/>
        </authorList>
    </citation>
    <scope>NUCLEOTIDE SEQUENCE [LARGE SCALE GENOMIC DNA]</scope>
    <source>
        <strain evidence="8">ATCC 76901 / BCRC 22586 / CBS 4309 / NBRC 1992 / NRRL Y-12630</strain>
    </source>
</reference>
<feature type="transmembrane region" description="Helical" evidence="6">
    <location>
        <begin position="330"/>
        <end position="352"/>
    </location>
</feature>
<dbReference type="InterPro" id="IPR004254">
    <property type="entry name" value="AdipoR/HlyIII-related"/>
</dbReference>
<name>G0VE50_NAUCA</name>
<evidence type="ECO:0000256" key="5">
    <source>
        <dbReference type="PIRSR" id="PIRSR604254-1"/>
    </source>
</evidence>
<dbReference type="EMBL" id="HE576755">
    <property type="protein sequence ID" value="CCC69841.1"/>
    <property type="molecule type" value="Genomic_DNA"/>
</dbReference>
<evidence type="ECO:0000256" key="6">
    <source>
        <dbReference type="SAM" id="Phobius"/>
    </source>
</evidence>
<reference key="2">
    <citation type="submission" date="2011-08" db="EMBL/GenBank/DDBJ databases">
        <title>Genome sequence of Naumovozyma castellii.</title>
        <authorList>
            <person name="Gordon J.L."/>
            <person name="Armisen D."/>
            <person name="Proux-Wera E."/>
            <person name="OhEigeartaigh S.S."/>
            <person name="Byrne K.P."/>
            <person name="Wolfe K.H."/>
        </authorList>
    </citation>
    <scope>NUCLEOTIDE SEQUENCE</scope>
    <source>
        <strain>Type strain:CBS 4309</strain>
    </source>
</reference>
<evidence type="ECO:0008006" key="9">
    <source>
        <dbReference type="Google" id="ProtNLM"/>
    </source>
</evidence>
<keyword evidence="4 6" id="KW-0472">Membrane</keyword>
<dbReference type="PANTHER" id="PTHR20855">
    <property type="entry name" value="ADIPOR/PROGESTIN RECEPTOR-RELATED"/>
    <property type="match status" value="1"/>
</dbReference>
<dbReference type="GO" id="GO:0006882">
    <property type="term" value="P:intracellular zinc ion homeostasis"/>
    <property type="evidence" value="ECO:0007669"/>
    <property type="project" value="EnsemblFungi"/>
</dbReference>
<feature type="transmembrane region" description="Helical" evidence="6">
    <location>
        <begin position="259"/>
        <end position="276"/>
    </location>
</feature>
<evidence type="ECO:0000313" key="8">
    <source>
        <dbReference type="Proteomes" id="UP000001640"/>
    </source>
</evidence>
<keyword evidence="2 6" id="KW-0812">Transmembrane</keyword>
<dbReference type="FunCoup" id="G0VE50">
    <property type="interactions" value="51"/>
</dbReference>
<dbReference type="PANTHER" id="PTHR20855:SF97">
    <property type="entry name" value="ADIPOR-LIKE RECEPTOR IZH3-RELATED"/>
    <property type="match status" value="1"/>
</dbReference>
<dbReference type="KEGG" id="ncs:NCAS_0D02600"/>
<evidence type="ECO:0000256" key="4">
    <source>
        <dbReference type="ARBA" id="ARBA00023136"/>
    </source>
</evidence>
<dbReference type="OrthoDB" id="5585746at2759"/>
<dbReference type="AlphaFoldDB" id="G0VE50"/>
<dbReference type="Pfam" id="PF03006">
    <property type="entry name" value="HlyIII"/>
    <property type="match status" value="1"/>
</dbReference>
<feature type="transmembrane region" description="Helical" evidence="6">
    <location>
        <begin position="419"/>
        <end position="442"/>
    </location>
</feature>
<dbReference type="RefSeq" id="XP_003676202.1">
    <property type="nucleotide sequence ID" value="XM_003676154.1"/>
</dbReference>
<evidence type="ECO:0000256" key="1">
    <source>
        <dbReference type="ARBA" id="ARBA00004141"/>
    </source>
</evidence>
<dbReference type="GO" id="GO:0038023">
    <property type="term" value="F:signaling receptor activity"/>
    <property type="evidence" value="ECO:0007669"/>
    <property type="project" value="TreeGrafter"/>
</dbReference>
<dbReference type="GeneID" id="96903447"/>
<gene>
    <name evidence="7" type="primary">NCAS0D02600</name>
    <name evidence="7" type="ordered locus">NCAS_0D02600</name>
</gene>
<protein>
    <recommendedName>
        <fullName evidence="9">ADIPOR-like receptor IZH3</fullName>
    </recommendedName>
</protein>
<keyword evidence="5" id="KW-0479">Metal-binding</keyword>
<evidence type="ECO:0000256" key="2">
    <source>
        <dbReference type="ARBA" id="ARBA00022692"/>
    </source>
</evidence>
<evidence type="ECO:0000313" key="7">
    <source>
        <dbReference type="EMBL" id="CCC69841.1"/>
    </source>
</evidence>
<comment type="subcellular location">
    <subcellularLocation>
        <location evidence="1">Membrane</location>
        <topology evidence="1">Multi-pass membrane protein</topology>
    </subcellularLocation>
</comment>
<keyword evidence="5" id="KW-0862">Zinc</keyword>
<dbReference type="eggNOG" id="KOG0748">
    <property type="taxonomic scope" value="Eukaryota"/>
</dbReference>
<organism evidence="7 8">
    <name type="scientific">Naumovozyma castellii</name>
    <name type="common">Yeast</name>
    <name type="synonym">Saccharomyces castellii</name>
    <dbReference type="NCBI Taxonomy" id="27288"/>
    <lineage>
        <taxon>Eukaryota</taxon>
        <taxon>Fungi</taxon>
        <taxon>Dikarya</taxon>
        <taxon>Ascomycota</taxon>
        <taxon>Saccharomycotina</taxon>
        <taxon>Saccharomycetes</taxon>
        <taxon>Saccharomycetales</taxon>
        <taxon>Saccharomycetaceae</taxon>
        <taxon>Naumovozyma</taxon>
    </lineage>
</organism>
<feature type="binding site" evidence="5">
    <location>
        <position position="316"/>
    </location>
    <ligand>
        <name>Zn(2+)</name>
        <dbReference type="ChEBI" id="CHEBI:29105"/>
    </ligand>
</feature>
<dbReference type="InParanoid" id="G0VE50"/>
<dbReference type="Proteomes" id="UP000001640">
    <property type="component" value="Chromosome 4"/>
</dbReference>
<feature type="transmembrane region" description="Helical" evidence="6">
    <location>
        <begin position="358"/>
        <end position="380"/>
    </location>
</feature>
<keyword evidence="8" id="KW-1185">Reference proteome</keyword>
<dbReference type="OMA" id="CSHTLWH"/>
<dbReference type="GO" id="GO:0016020">
    <property type="term" value="C:membrane"/>
    <property type="evidence" value="ECO:0007669"/>
    <property type="project" value="UniProtKB-SubCell"/>
</dbReference>
<dbReference type="STRING" id="1064592.G0VE50"/>
<sequence length="543" mass="62540">MTVQGSRADCAYSTKMVTNVLPTALDSLSRLKKKGMSNVNRVRKSGRDLASRYGYSRFMANPFAATEHDKEIVYDPTIPENENLKLLSKMESSNDFIPNMEHHKLISRSNSANDLGSQVSLNSEAQTLVNAFSSTNSSLFKTSRQGSSPYSNPIAASSTSLFSAPTRVSSTVFNEEFKLDVVTEYQPLTKPSEEVKNLICSYNHEVAYEIGKTEHLNYYQLPFPWRENRYIIYNYRFYDSHKKSLLSIFNWYGWHNETSNIWTHLIGGLYLIYMAVYDFPRSEIFLSDKIPTTAKLIVYLFLFAAIKCLFASVFWHSFNGTCTLKLRSKFACVDYSGISILITASILTTEFVTLYSSYRAMCVYMAISLSLGIFGVFMNWSPKFDRPEARPLRIKFFVLLASMGVLSFLHLTFLTDWKYATWLLAPVTNKSIVWYCIGVVFYGSFIPERFRSDVQVDPTIPTTFQLSTDLNIITKDKNIHFRSEPVVNEEVHNCKEHWKSFKSLWWVDYVGCSHTFWHFFVVLGIIGHYRAIIDMFTKRWLLA</sequence>
<feature type="transmembrane region" description="Helical" evidence="6">
    <location>
        <begin position="296"/>
        <end position="318"/>
    </location>
</feature>
<accession>G0VE50</accession>
<feature type="transmembrane region" description="Helical" evidence="6">
    <location>
        <begin position="392"/>
        <end position="413"/>
    </location>
</feature>
<evidence type="ECO:0000256" key="3">
    <source>
        <dbReference type="ARBA" id="ARBA00022989"/>
    </source>
</evidence>
<proteinExistence type="predicted"/>
<dbReference type="GO" id="GO:0046872">
    <property type="term" value="F:metal ion binding"/>
    <property type="evidence" value="ECO:0007669"/>
    <property type="project" value="UniProtKB-KW"/>
</dbReference>
<keyword evidence="3 6" id="KW-1133">Transmembrane helix</keyword>